<evidence type="ECO:0000256" key="1">
    <source>
        <dbReference type="SAM" id="MobiDB-lite"/>
    </source>
</evidence>
<dbReference type="OrthoDB" id="72726at2759"/>
<accession>A0A9Q9EMQ9</accession>
<name>A0A9Q9EMQ9_9PEZI</name>
<sequence length="292" mass="33821">MARWLNFDTALQEEILRFWAAAGRTQNTAHSASADAPERGAEVARDSSPNMQLPDDLQQRQCRILISRISEALSIPDNPDDTERKTWLRDSRAALELALAPAPRCHLLELPAKLREMIWTHAVTQWTPSSPDVNTKASSCSSPQMSRRELVKRPIRMDRLNRPCPAPITLVSQQLRAETLQLYYQENVWECWRPLFWIIDWSESTLIDWLSYIGSERTEWLQHMVLLYKHENELEHDIKQALLDEGFMLANCTIDDQHELSEYEKASAVLGLPRHFGRKRKRDYWMVGSAAT</sequence>
<organism evidence="2 3">
    <name type="scientific">Septoria linicola</name>
    <dbReference type="NCBI Taxonomy" id="215465"/>
    <lineage>
        <taxon>Eukaryota</taxon>
        <taxon>Fungi</taxon>
        <taxon>Dikarya</taxon>
        <taxon>Ascomycota</taxon>
        <taxon>Pezizomycotina</taxon>
        <taxon>Dothideomycetes</taxon>
        <taxon>Dothideomycetidae</taxon>
        <taxon>Mycosphaerellales</taxon>
        <taxon>Mycosphaerellaceae</taxon>
        <taxon>Septoria</taxon>
    </lineage>
</organism>
<reference evidence="2" key="1">
    <citation type="submission" date="2022-06" db="EMBL/GenBank/DDBJ databases">
        <title>Complete genome sequences of two strains of the flax pathogen Septoria linicola.</title>
        <authorList>
            <person name="Lapalu N."/>
            <person name="Simon A."/>
            <person name="Demenou B."/>
            <person name="Paumier D."/>
            <person name="Guillot M.-P."/>
            <person name="Gout L."/>
            <person name="Valade R."/>
        </authorList>
    </citation>
    <scope>NUCLEOTIDE SEQUENCE</scope>
    <source>
        <strain evidence="2">SE15195</strain>
    </source>
</reference>
<keyword evidence="3" id="KW-1185">Reference proteome</keyword>
<evidence type="ECO:0000313" key="3">
    <source>
        <dbReference type="Proteomes" id="UP001056384"/>
    </source>
</evidence>
<dbReference type="AlphaFoldDB" id="A0A9Q9EMQ9"/>
<evidence type="ECO:0000313" key="2">
    <source>
        <dbReference type="EMBL" id="USW56310.1"/>
    </source>
</evidence>
<dbReference type="EMBL" id="CP099425">
    <property type="protein sequence ID" value="USW56310.1"/>
    <property type="molecule type" value="Genomic_DNA"/>
</dbReference>
<feature type="region of interest" description="Disordered" evidence="1">
    <location>
        <begin position="28"/>
        <end position="54"/>
    </location>
</feature>
<feature type="compositionally biased region" description="Basic and acidic residues" evidence="1">
    <location>
        <begin position="36"/>
        <end position="45"/>
    </location>
</feature>
<proteinExistence type="predicted"/>
<protein>
    <submittedName>
        <fullName evidence="2">Uncharacterized protein</fullName>
    </submittedName>
</protein>
<gene>
    <name evidence="2" type="ORF">Slin15195_G096290</name>
</gene>
<dbReference type="Proteomes" id="UP001056384">
    <property type="component" value="Chromosome 8"/>
</dbReference>